<accession>A0ABU8MCN3</accession>
<evidence type="ECO:0000256" key="1">
    <source>
        <dbReference type="SAM" id="Phobius"/>
    </source>
</evidence>
<evidence type="ECO:0000313" key="3">
    <source>
        <dbReference type="Proteomes" id="UP001369736"/>
    </source>
</evidence>
<feature type="transmembrane region" description="Helical" evidence="1">
    <location>
        <begin position="6"/>
        <end position="31"/>
    </location>
</feature>
<evidence type="ECO:0000313" key="2">
    <source>
        <dbReference type="EMBL" id="MEJ2864756.1"/>
    </source>
</evidence>
<keyword evidence="1" id="KW-0472">Membrane</keyword>
<protein>
    <submittedName>
        <fullName evidence="2">Uncharacterized protein</fullName>
    </submittedName>
</protein>
<comment type="caution">
    <text evidence="2">The sequence shown here is derived from an EMBL/GenBank/DDBJ whole genome shotgun (WGS) entry which is preliminary data.</text>
</comment>
<keyword evidence="3" id="KW-1185">Reference proteome</keyword>
<sequence length="66" mass="6249">MGRGYWLVVAGEAAALVAGLWLINGVLAALLGTATGSVLVVQLLAGVGSGAALLGSGAAALTTRTG</sequence>
<name>A0ABU8MCN3_9PSEU</name>
<proteinExistence type="predicted"/>
<dbReference type="EMBL" id="JBBEGM010000013">
    <property type="protein sequence ID" value="MEJ2864756.1"/>
    <property type="molecule type" value="Genomic_DNA"/>
</dbReference>
<dbReference type="Proteomes" id="UP001369736">
    <property type="component" value="Unassembled WGS sequence"/>
</dbReference>
<keyword evidence="1" id="KW-0812">Transmembrane</keyword>
<keyword evidence="1" id="KW-1133">Transmembrane helix</keyword>
<feature type="transmembrane region" description="Helical" evidence="1">
    <location>
        <begin position="38"/>
        <end position="61"/>
    </location>
</feature>
<gene>
    <name evidence="2" type="ORF">WCD58_26605</name>
</gene>
<reference evidence="2 3" key="1">
    <citation type="submission" date="2024-03" db="EMBL/GenBank/DDBJ databases">
        <title>Actinomycetospora sp. OC33-EN07, a novel actinomycete isolated from wild orchid (Aerides multiflora).</title>
        <authorList>
            <person name="Suriyachadkun C."/>
        </authorList>
    </citation>
    <scope>NUCLEOTIDE SEQUENCE [LARGE SCALE GENOMIC DNA]</scope>
    <source>
        <strain evidence="2 3">OC33-EN07</strain>
    </source>
</reference>
<organism evidence="2 3">
    <name type="scientific">Actinomycetospora flava</name>
    <dbReference type="NCBI Taxonomy" id="3129232"/>
    <lineage>
        <taxon>Bacteria</taxon>
        <taxon>Bacillati</taxon>
        <taxon>Actinomycetota</taxon>
        <taxon>Actinomycetes</taxon>
        <taxon>Pseudonocardiales</taxon>
        <taxon>Pseudonocardiaceae</taxon>
        <taxon>Actinomycetospora</taxon>
    </lineage>
</organism>
<dbReference type="RefSeq" id="WP_337706122.1">
    <property type="nucleotide sequence ID" value="NZ_JBBEGM010000013.1"/>
</dbReference>